<comment type="cofactor">
    <cofactor evidence="6">
        <name>Zn(2+)</name>
        <dbReference type="ChEBI" id="CHEBI:29105"/>
    </cofactor>
    <text evidence="6">Binds 1 zinc ion per subunit.</text>
</comment>
<evidence type="ECO:0000256" key="3">
    <source>
        <dbReference type="ARBA" id="ARBA00022801"/>
    </source>
</evidence>
<dbReference type="Gene3D" id="3.30.2010.10">
    <property type="entry name" value="Metalloproteases ('zincins'), catalytic domain"/>
    <property type="match status" value="1"/>
</dbReference>
<dbReference type="AlphaFoldDB" id="A0A4Y7SRW4"/>
<gene>
    <name evidence="8" type="ORF">FA13DRAFT_1638465</name>
</gene>
<keyword evidence="3 6" id="KW-0378">Hydrolase</keyword>
<keyword evidence="2" id="KW-0479">Metal-binding</keyword>
<dbReference type="PANTHER" id="PTHR22726:SF1">
    <property type="entry name" value="METALLOENDOPEPTIDASE OMA1, MITOCHONDRIAL"/>
    <property type="match status" value="1"/>
</dbReference>
<reference evidence="8 9" key="1">
    <citation type="journal article" date="2019" name="Nat. Ecol. Evol.">
        <title>Megaphylogeny resolves global patterns of mushroom evolution.</title>
        <authorList>
            <person name="Varga T."/>
            <person name="Krizsan K."/>
            <person name="Foldi C."/>
            <person name="Dima B."/>
            <person name="Sanchez-Garcia M."/>
            <person name="Sanchez-Ramirez S."/>
            <person name="Szollosi G.J."/>
            <person name="Szarkandi J.G."/>
            <person name="Papp V."/>
            <person name="Albert L."/>
            <person name="Andreopoulos W."/>
            <person name="Angelini C."/>
            <person name="Antonin V."/>
            <person name="Barry K.W."/>
            <person name="Bougher N.L."/>
            <person name="Buchanan P."/>
            <person name="Buyck B."/>
            <person name="Bense V."/>
            <person name="Catcheside P."/>
            <person name="Chovatia M."/>
            <person name="Cooper J."/>
            <person name="Damon W."/>
            <person name="Desjardin D."/>
            <person name="Finy P."/>
            <person name="Geml J."/>
            <person name="Haridas S."/>
            <person name="Hughes K."/>
            <person name="Justo A."/>
            <person name="Karasinski D."/>
            <person name="Kautmanova I."/>
            <person name="Kiss B."/>
            <person name="Kocsube S."/>
            <person name="Kotiranta H."/>
            <person name="LaButti K.M."/>
            <person name="Lechner B.E."/>
            <person name="Liimatainen K."/>
            <person name="Lipzen A."/>
            <person name="Lukacs Z."/>
            <person name="Mihaltcheva S."/>
            <person name="Morgado L.N."/>
            <person name="Niskanen T."/>
            <person name="Noordeloos M.E."/>
            <person name="Ohm R.A."/>
            <person name="Ortiz-Santana B."/>
            <person name="Ovrebo C."/>
            <person name="Racz N."/>
            <person name="Riley R."/>
            <person name="Savchenko A."/>
            <person name="Shiryaev A."/>
            <person name="Soop K."/>
            <person name="Spirin V."/>
            <person name="Szebenyi C."/>
            <person name="Tomsovsky M."/>
            <person name="Tulloss R.E."/>
            <person name="Uehling J."/>
            <person name="Grigoriev I.V."/>
            <person name="Vagvolgyi C."/>
            <person name="Papp T."/>
            <person name="Martin F.M."/>
            <person name="Miettinen O."/>
            <person name="Hibbett D.S."/>
            <person name="Nagy L.G."/>
        </authorList>
    </citation>
    <scope>NUCLEOTIDE SEQUENCE [LARGE SCALE GENOMIC DNA]</scope>
    <source>
        <strain evidence="8 9">FP101781</strain>
    </source>
</reference>
<evidence type="ECO:0000256" key="5">
    <source>
        <dbReference type="ARBA" id="ARBA00023049"/>
    </source>
</evidence>
<keyword evidence="1 6" id="KW-0645">Protease</keyword>
<keyword evidence="9" id="KW-1185">Reference proteome</keyword>
<evidence type="ECO:0000313" key="8">
    <source>
        <dbReference type="EMBL" id="TEB24595.1"/>
    </source>
</evidence>
<evidence type="ECO:0000256" key="4">
    <source>
        <dbReference type="ARBA" id="ARBA00022833"/>
    </source>
</evidence>
<evidence type="ECO:0000313" key="9">
    <source>
        <dbReference type="Proteomes" id="UP000298030"/>
    </source>
</evidence>
<dbReference type="OrthoDB" id="7464992at2759"/>
<organism evidence="8 9">
    <name type="scientific">Coprinellus micaceus</name>
    <name type="common">Glistening ink-cap mushroom</name>
    <name type="synonym">Coprinus micaceus</name>
    <dbReference type="NCBI Taxonomy" id="71717"/>
    <lineage>
        <taxon>Eukaryota</taxon>
        <taxon>Fungi</taxon>
        <taxon>Dikarya</taxon>
        <taxon>Basidiomycota</taxon>
        <taxon>Agaricomycotina</taxon>
        <taxon>Agaricomycetes</taxon>
        <taxon>Agaricomycetidae</taxon>
        <taxon>Agaricales</taxon>
        <taxon>Agaricineae</taxon>
        <taxon>Psathyrellaceae</taxon>
        <taxon>Coprinellus</taxon>
    </lineage>
</organism>
<dbReference type="EMBL" id="QPFP01000065">
    <property type="protein sequence ID" value="TEB24595.1"/>
    <property type="molecule type" value="Genomic_DNA"/>
</dbReference>
<accession>A0A4Y7SRW4</accession>
<dbReference type="STRING" id="71717.A0A4Y7SRW4"/>
<dbReference type="InterPro" id="IPR051156">
    <property type="entry name" value="Mito/Outer_Membr_Metalloprot"/>
</dbReference>
<dbReference type="GO" id="GO:0034982">
    <property type="term" value="P:mitochondrial protein processing"/>
    <property type="evidence" value="ECO:0007669"/>
    <property type="project" value="TreeGrafter"/>
</dbReference>
<dbReference type="CDD" id="cd07331">
    <property type="entry name" value="M48C_Oma1_like"/>
    <property type="match status" value="1"/>
</dbReference>
<proteinExistence type="inferred from homology"/>
<keyword evidence="4 6" id="KW-0862">Zinc</keyword>
<dbReference type="GO" id="GO:0006515">
    <property type="term" value="P:protein quality control for misfolded or incompletely synthesized proteins"/>
    <property type="evidence" value="ECO:0007669"/>
    <property type="project" value="TreeGrafter"/>
</dbReference>
<dbReference type="Pfam" id="PF01435">
    <property type="entry name" value="Peptidase_M48"/>
    <property type="match status" value="1"/>
</dbReference>
<dbReference type="GO" id="GO:0005743">
    <property type="term" value="C:mitochondrial inner membrane"/>
    <property type="evidence" value="ECO:0007669"/>
    <property type="project" value="TreeGrafter"/>
</dbReference>
<evidence type="ECO:0000259" key="7">
    <source>
        <dbReference type="Pfam" id="PF01435"/>
    </source>
</evidence>
<evidence type="ECO:0000256" key="1">
    <source>
        <dbReference type="ARBA" id="ARBA00022670"/>
    </source>
</evidence>
<comment type="caution">
    <text evidence="8">The sequence shown here is derived from an EMBL/GenBank/DDBJ whole genome shotgun (WGS) entry which is preliminary data.</text>
</comment>
<dbReference type="InterPro" id="IPR001915">
    <property type="entry name" value="Peptidase_M48"/>
</dbReference>
<keyword evidence="5 6" id="KW-0482">Metalloprotease</keyword>
<sequence length="377" mass="41864">MLSRIRPLNSVARASFRRNVSSTRISKDVQYVRFRKPGEPAGKPGPRGWDPRIKMVTLFGGLGAAYYVSHLEQVEQTGRWRFMNTSQKTEAELGEITRKQLYQEYGAHILAPTHPVSRHVRRVVSRILTASNLGIIRGEERREPTLFGFDNFGGFGGFSSPDSSLGASTHPSEAYGPEKQWDVLVVNDRKMINAMATPGVVVVFTGILPVCQDEEGLAAVLAHEIGHVVARHSAERISSQIIWIGLGLALQVLGLDAFLSHGLTTYALELPNSRTQEREADLIGLRLMSRACYSPSAAPAMFERMGKLESSVMSQRSFEFAQTHPASENRVKYLEAALPEAFRIVEDNPECQQVRRQLDAFRETAQGIKVTDIGNMV</sequence>
<evidence type="ECO:0000256" key="2">
    <source>
        <dbReference type="ARBA" id="ARBA00022723"/>
    </source>
</evidence>
<dbReference type="PANTHER" id="PTHR22726">
    <property type="entry name" value="METALLOENDOPEPTIDASE OMA1"/>
    <property type="match status" value="1"/>
</dbReference>
<comment type="similarity">
    <text evidence="6">Belongs to the peptidase M48 family.</text>
</comment>
<dbReference type="GO" id="GO:0004222">
    <property type="term" value="F:metalloendopeptidase activity"/>
    <property type="evidence" value="ECO:0007669"/>
    <property type="project" value="InterPro"/>
</dbReference>
<evidence type="ECO:0000256" key="6">
    <source>
        <dbReference type="RuleBase" id="RU003983"/>
    </source>
</evidence>
<feature type="domain" description="Peptidase M48" evidence="7">
    <location>
        <begin position="176"/>
        <end position="336"/>
    </location>
</feature>
<name>A0A4Y7SRW4_COPMI</name>
<dbReference type="GO" id="GO:0046872">
    <property type="term" value="F:metal ion binding"/>
    <property type="evidence" value="ECO:0007669"/>
    <property type="project" value="UniProtKB-KW"/>
</dbReference>
<dbReference type="Proteomes" id="UP000298030">
    <property type="component" value="Unassembled WGS sequence"/>
</dbReference>
<protein>
    <submittedName>
        <fullName evidence="8">Peptidase M48 family protein</fullName>
    </submittedName>
</protein>